<comment type="caution">
    <text evidence="2">The sequence shown here is derived from an EMBL/GenBank/DDBJ whole genome shotgun (WGS) entry which is preliminary data.</text>
</comment>
<dbReference type="SUPFAM" id="SSF52980">
    <property type="entry name" value="Restriction endonuclease-like"/>
    <property type="match status" value="1"/>
</dbReference>
<dbReference type="GO" id="GO:0004519">
    <property type="term" value="F:endonuclease activity"/>
    <property type="evidence" value="ECO:0007669"/>
    <property type="project" value="UniProtKB-KW"/>
</dbReference>
<keyword evidence="2" id="KW-0378">Hydrolase</keyword>
<evidence type="ECO:0000259" key="1">
    <source>
        <dbReference type="Pfam" id="PF05685"/>
    </source>
</evidence>
<reference evidence="2 3" key="1">
    <citation type="submission" date="2021-04" db="EMBL/GenBank/DDBJ databases">
        <title>Genome analysis of Polyangium sp.</title>
        <authorList>
            <person name="Li Y."/>
            <person name="Wang J."/>
        </authorList>
    </citation>
    <scope>NUCLEOTIDE SEQUENCE [LARGE SCALE GENOMIC DNA]</scope>
    <source>
        <strain evidence="2 3">SDU14</strain>
    </source>
</reference>
<dbReference type="PANTHER" id="PTHR34107">
    <property type="entry name" value="SLL0198 PROTEIN-RELATED"/>
    <property type="match status" value="1"/>
</dbReference>
<dbReference type="Proteomes" id="UP001151081">
    <property type="component" value="Unassembled WGS sequence"/>
</dbReference>
<keyword evidence="3" id="KW-1185">Reference proteome</keyword>
<feature type="domain" description="Putative restriction endonuclease" evidence="1">
    <location>
        <begin position="11"/>
        <end position="181"/>
    </location>
</feature>
<dbReference type="InterPro" id="IPR011335">
    <property type="entry name" value="Restrct_endonuc-II-like"/>
</dbReference>
<accession>A0A9X3XC44</accession>
<evidence type="ECO:0000313" key="2">
    <source>
        <dbReference type="EMBL" id="MDC3985271.1"/>
    </source>
</evidence>
<evidence type="ECO:0000313" key="3">
    <source>
        <dbReference type="Proteomes" id="UP001151081"/>
    </source>
</evidence>
<keyword evidence="2" id="KW-0255">Endonuclease</keyword>
<gene>
    <name evidence="2" type="ORF">KEG57_32635</name>
</gene>
<dbReference type="PANTHER" id="PTHR34107:SF4">
    <property type="entry name" value="SLL1222 PROTEIN"/>
    <property type="match status" value="1"/>
</dbReference>
<dbReference type="CDD" id="cd06260">
    <property type="entry name" value="DUF820-like"/>
    <property type="match status" value="1"/>
</dbReference>
<name>A0A9X3XC44_9BACT</name>
<dbReference type="InterPro" id="IPR008538">
    <property type="entry name" value="Uma2"/>
</dbReference>
<keyword evidence="2" id="KW-0540">Nuclease</keyword>
<protein>
    <submittedName>
        <fullName evidence="2">Uma2 family endonuclease</fullName>
    </submittedName>
</protein>
<dbReference type="InterPro" id="IPR012296">
    <property type="entry name" value="Nuclease_put_TT1808"/>
</dbReference>
<dbReference type="EMBL" id="JAGTJJ010000027">
    <property type="protein sequence ID" value="MDC3985271.1"/>
    <property type="molecule type" value="Genomic_DNA"/>
</dbReference>
<dbReference type="RefSeq" id="WP_272459164.1">
    <property type="nucleotide sequence ID" value="NZ_JAGTJJ010000027.1"/>
</dbReference>
<organism evidence="2 3">
    <name type="scientific">Polyangium jinanense</name>
    <dbReference type="NCBI Taxonomy" id="2829994"/>
    <lineage>
        <taxon>Bacteria</taxon>
        <taxon>Pseudomonadati</taxon>
        <taxon>Myxococcota</taxon>
        <taxon>Polyangia</taxon>
        <taxon>Polyangiales</taxon>
        <taxon>Polyangiaceae</taxon>
        <taxon>Polyangium</taxon>
    </lineage>
</organism>
<proteinExistence type="predicted"/>
<dbReference type="Gene3D" id="3.90.1570.10">
    <property type="entry name" value="tt1808, chain A"/>
    <property type="match status" value="1"/>
</dbReference>
<dbReference type="Pfam" id="PF05685">
    <property type="entry name" value="Uma2"/>
    <property type="match status" value="1"/>
</dbReference>
<dbReference type="AlphaFoldDB" id="A0A9X3XC44"/>
<sequence length="195" mass="22028">MDAARKFATYEDLLALPEDQKAEIIGGSLVTLPSPRPRHSNVQGTLRVFIGKPFHDDDGFGGPGGWWIFLDVDVALGRHDIVRPDLFGVRRERLPDPDVLPIPVVPDWICEVLSPSNEPHDRVTKKNLYARYGVRWYWIVDPAARILEVFELRDGLWVNIASYDEHATARIPPFEAVELPMARIFLPRPPSSEGA</sequence>